<sequence>MERLETVNTKSYLFCVGFDLLGGILRKLESTCLERFFLLWRKSTKECTCIDEKTSALALVDRVNNSSDRVRARAASAMDQLFMVVEDLGSYGRDACCIKSGSDSIMGSCGIMCSTFDCCILPCLTWIW</sequence>
<gene>
    <name evidence="1" type="ORF">VNO78_18672</name>
</gene>
<accession>A0AAN9XLR4</accession>
<name>A0AAN9XLR4_PSOTE</name>
<dbReference type="EMBL" id="JAYMYS010000004">
    <property type="protein sequence ID" value="KAK7397497.1"/>
    <property type="molecule type" value="Genomic_DNA"/>
</dbReference>
<evidence type="ECO:0000313" key="2">
    <source>
        <dbReference type="Proteomes" id="UP001386955"/>
    </source>
</evidence>
<comment type="caution">
    <text evidence="1">The sequence shown here is derived from an EMBL/GenBank/DDBJ whole genome shotgun (WGS) entry which is preliminary data.</text>
</comment>
<dbReference type="AlphaFoldDB" id="A0AAN9XLR4"/>
<organism evidence="1 2">
    <name type="scientific">Psophocarpus tetragonolobus</name>
    <name type="common">Winged bean</name>
    <name type="synonym">Dolichos tetragonolobus</name>
    <dbReference type="NCBI Taxonomy" id="3891"/>
    <lineage>
        <taxon>Eukaryota</taxon>
        <taxon>Viridiplantae</taxon>
        <taxon>Streptophyta</taxon>
        <taxon>Embryophyta</taxon>
        <taxon>Tracheophyta</taxon>
        <taxon>Spermatophyta</taxon>
        <taxon>Magnoliopsida</taxon>
        <taxon>eudicotyledons</taxon>
        <taxon>Gunneridae</taxon>
        <taxon>Pentapetalae</taxon>
        <taxon>rosids</taxon>
        <taxon>fabids</taxon>
        <taxon>Fabales</taxon>
        <taxon>Fabaceae</taxon>
        <taxon>Papilionoideae</taxon>
        <taxon>50 kb inversion clade</taxon>
        <taxon>NPAAA clade</taxon>
        <taxon>indigoferoid/millettioid clade</taxon>
        <taxon>Phaseoleae</taxon>
        <taxon>Psophocarpus</taxon>
    </lineage>
</organism>
<evidence type="ECO:0000313" key="1">
    <source>
        <dbReference type="EMBL" id="KAK7397497.1"/>
    </source>
</evidence>
<reference evidence="1 2" key="1">
    <citation type="submission" date="2024-01" db="EMBL/GenBank/DDBJ databases">
        <title>The genomes of 5 underutilized Papilionoideae crops provide insights into root nodulation and disease resistanc.</title>
        <authorList>
            <person name="Jiang F."/>
        </authorList>
    </citation>
    <scope>NUCLEOTIDE SEQUENCE [LARGE SCALE GENOMIC DNA]</scope>
    <source>
        <strain evidence="1">DUOXIRENSHENG_FW03</strain>
        <tissue evidence="1">Leaves</tissue>
    </source>
</reference>
<keyword evidence="2" id="KW-1185">Reference proteome</keyword>
<proteinExistence type="predicted"/>
<dbReference type="Proteomes" id="UP001386955">
    <property type="component" value="Unassembled WGS sequence"/>
</dbReference>
<protein>
    <submittedName>
        <fullName evidence="1">Uncharacterized protein</fullName>
    </submittedName>
</protein>